<gene>
    <name evidence="2" type="ORF">AQJ64_10865</name>
</gene>
<dbReference type="OrthoDB" id="3297477at2"/>
<feature type="transmembrane region" description="Helical" evidence="1">
    <location>
        <begin position="138"/>
        <end position="163"/>
    </location>
</feature>
<evidence type="ECO:0000256" key="1">
    <source>
        <dbReference type="SAM" id="Phobius"/>
    </source>
</evidence>
<dbReference type="Proteomes" id="UP000052982">
    <property type="component" value="Unassembled WGS sequence"/>
</dbReference>
<dbReference type="AlphaFoldDB" id="A0A101T4K9"/>
<evidence type="ECO:0000313" key="3">
    <source>
        <dbReference type="Proteomes" id="UP000052982"/>
    </source>
</evidence>
<feature type="transmembrane region" description="Helical" evidence="1">
    <location>
        <begin position="213"/>
        <end position="231"/>
    </location>
</feature>
<feature type="transmembrane region" description="Helical" evidence="1">
    <location>
        <begin position="183"/>
        <end position="206"/>
    </location>
</feature>
<protein>
    <recommendedName>
        <fullName evidence="4">ABC transporter permease</fullName>
    </recommendedName>
</protein>
<feature type="transmembrane region" description="Helical" evidence="1">
    <location>
        <begin position="50"/>
        <end position="72"/>
    </location>
</feature>
<proteinExistence type="predicted"/>
<dbReference type="EMBL" id="LMWW01000012">
    <property type="protein sequence ID" value="KUN85622.1"/>
    <property type="molecule type" value="Genomic_DNA"/>
</dbReference>
<keyword evidence="3" id="KW-1185">Reference proteome</keyword>
<keyword evidence="1" id="KW-0812">Transmembrane</keyword>
<dbReference type="STRING" id="1943.AQJ64_10865"/>
<sequence>MPTTALRRSRRPGLSVAPAPGTDASAGYKVTFVRVLRSEWAKFWSLRSSWITLGVAVFLLVLFGAVASYTYSPDAAAAGGPPGPGNGGDSDAVGLALTGVTFASLAVGVLGVLLSAGEYTTGMIRSTLAAVPRRLPVLFSKAAVIGPIALVLTTVGALAAFLLGSPGLDGERIALSPGDDGVLRSLAGAGVYLGLVAVFGVALGVLLRSSAGAIAVLVGVLLILPGLASLLPDSWYDTLSPYFPSNAGSAVYALHQSSDALSPGAGLAVFAGWVALALAGAAYRLVRSDA</sequence>
<comment type="caution">
    <text evidence="2">The sequence shown here is derived from an EMBL/GenBank/DDBJ whole genome shotgun (WGS) entry which is preliminary data.</text>
</comment>
<name>A0A101T4K9_9ACTN</name>
<keyword evidence="1" id="KW-0472">Membrane</keyword>
<evidence type="ECO:0008006" key="4">
    <source>
        <dbReference type="Google" id="ProtNLM"/>
    </source>
</evidence>
<reference evidence="2 3" key="1">
    <citation type="submission" date="2015-10" db="EMBL/GenBank/DDBJ databases">
        <title>Draft genome sequence of Streptomyces griseoruber DSM 40281, type strain for the species Streptomyces griseoruber.</title>
        <authorList>
            <person name="Ruckert C."/>
            <person name="Winkler A."/>
            <person name="Kalinowski J."/>
            <person name="Kampfer P."/>
            <person name="Glaeser S."/>
        </authorList>
    </citation>
    <scope>NUCLEOTIDE SEQUENCE [LARGE SCALE GENOMIC DNA]</scope>
    <source>
        <strain evidence="2 3">DSM 40281</strain>
    </source>
</reference>
<dbReference type="RefSeq" id="WP_055633372.1">
    <property type="nucleotide sequence ID" value="NZ_JBIRRP010000001.1"/>
</dbReference>
<accession>A0A101T4K9</accession>
<organism evidence="2 3">
    <name type="scientific">Streptomyces griseoruber</name>
    <dbReference type="NCBI Taxonomy" id="1943"/>
    <lineage>
        <taxon>Bacteria</taxon>
        <taxon>Bacillati</taxon>
        <taxon>Actinomycetota</taxon>
        <taxon>Actinomycetes</taxon>
        <taxon>Kitasatosporales</taxon>
        <taxon>Streptomycetaceae</taxon>
        <taxon>Streptomyces</taxon>
    </lineage>
</organism>
<keyword evidence="1" id="KW-1133">Transmembrane helix</keyword>
<feature type="transmembrane region" description="Helical" evidence="1">
    <location>
        <begin position="92"/>
        <end position="117"/>
    </location>
</feature>
<dbReference type="PANTHER" id="PTHR37305">
    <property type="entry name" value="INTEGRAL MEMBRANE PROTEIN-RELATED"/>
    <property type="match status" value="1"/>
</dbReference>
<evidence type="ECO:0000313" key="2">
    <source>
        <dbReference type="EMBL" id="KUN85622.1"/>
    </source>
</evidence>
<feature type="transmembrane region" description="Helical" evidence="1">
    <location>
        <begin position="265"/>
        <end position="286"/>
    </location>
</feature>
<dbReference type="PANTHER" id="PTHR37305:SF1">
    <property type="entry name" value="MEMBRANE PROTEIN"/>
    <property type="match status" value="1"/>
</dbReference>